<reference evidence="1 2" key="1">
    <citation type="submission" date="2020-10" db="EMBL/GenBank/DDBJ databases">
        <title>The Coptis chinensis genome and diversification of protoberbering-type alkaloids.</title>
        <authorList>
            <person name="Wang B."/>
            <person name="Shu S."/>
            <person name="Song C."/>
            <person name="Liu Y."/>
        </authorList>
    </citation>
    <scope>NUCLEOTIDE SEQUENCE [LARGE SCALE GENOMIC DNA]</scope>
    <source>
        <strain evidence="1">HL-2020</strain>
        <tissue evidence="1">Leaf</tissue>
    </source>
</reference>
<keyword evidence="2" id="KW-1185">Reference proteome</keyword>
<name>A0A835IEK2_9MAGN</name>
<gene>
    <name evidence="1" type="ORF">IFM89_026119</name>
</gene>
<sequence length="71" mass="8411">MQAATLGAIEAAHYLKFEKRIYLCIDELWMQTRDFGRWEIYDYLVSEGELTKDGQRLGSDMRFVVCKENRT</sequence>
<proteinExistence type="predicted"/>
<protein>
    <submittedName>
        <fullName evidence="1">Uncharacterized protein</fullName>
    </submittedName>
</protein>
<dbReference type="AlphaFoldDB" id="A0A835IEK2"/>
<comment type="caution">
    <text evidence="1">The sequence shown here is derived from an EMBL/GenBank/DDBJ whole genome shotgun (WGS) entry which is preliminary data.</text>
</comment>
<accession>A0A835IEK2</accession>
<evidence type="ECO:0000313" key="2">
    <source>
        <dbReference type="Proteomes" id="UP000631114"/>
    </source>
</evidence>
<dbReference type="EMBL" id="JADFTS010000003">
    <property type="protein sequence ID" value="KAF9615704.1"/>
    <property type="molecule type" value="Genomic_DNA"/>
</dbReference>
<organism evidence="1 2">
    <name type="scientific">Coptis chinensis</name>
    <dbReference type="NCBI Taxonomy" id="261450"/>
    <lineage>
        <taxon>Eukaryota</taxon>
        <taxon>Viridiplantae</taxon>
        <taxon>Streptophyta</taxon>
        <taxon>Embryophyta</taxon>
        <taxon>Tracheophyta</taxon>
        <taxon>Spermatophyta</taxon>
        <taxon>Magnoliopsida</taxon>
        <taxon>Ranunculales</taxon>
        <taxon>Ranunculaceae</taxon>
        <taxon>Coptidoideae</taxon>
        <taxon>Coptis</taxon>
    </lineage>
</organism>
<dbReference type="Proteomes" id="UP000631114">
    <property type="component" value="Unassembled WGS sequence"/>
</dbReference>
<evidence type="ECO:0000313" key="1">
    <source>
        <dbReference type="EMBL" id="KAF9615704.1"/>
    </source>
</evidence>